<protein>
    <recommendedName>
        <fullName evidence="1">BTB domain-containing protein</fullName>
    </recommendedName>
</protein>
<accession>A0AAV5WHA8</accession>
<dbReference type="AlphaFoldDB" id="A0AAV5WHA8"/>
<dbReference type="PANTHER" id="PTHR22744">
    <property type="entry name" value="HELIX LOOP HELIX PROTEIN 21-RELATED"/>
    <property type="match status" value="1"/>
</dbReference>
<dbReference type="Gene3D" id="3.30.710.10">
    <property type="entry name" value="Potassium Channel Kv1.1, Chain A"/>
    <property type="match status" value="1"/>
</dbReference>
<gene>
    <name evidence="2" type="ORF">PFISCL1PPCAC_21177</name>
</gene>
<evidence type="ECO:0000259" key="1">
    <source>
        <dbReference type="PROSITE" id="PS50097"/>
    </source>
</evidence>
<sequence>MTPPMKKSKEEEESKVERLPIGEPIDFNTKTHLTDATFVIEGKRIHAGKQVFSLSSPYFNAILYGNFKEKEQEEIELKDVNYELYYSELEIIQQLGSISDDHVETLLELGDRFGITMLVNQVESHLLLRTSRFTLAEKWLLSDKYRLARLE</sequence>
<reference evidence="2" key="1">
    <citation type="submission" date="2023-10" db="EMBL/GenBank/DDBJ databases">
        <title>Genome assembly of Pristionchus species.</title>
        <authorList>
            <person name="Yoshida K."/>
            <person name="Sommer R.J."/>
        </authorList>
    </citation>
    <scope>NUCLEOTIDE SEQUENCE</scope>
    <source>
        <strain evidence="2">RS5133</strain>
    </source>
</reference>
<dbReference type="EMBL" id="BTSY01000005">
    <property type="protein sequence ID" value="GMT29880.1"/>
    <property type="molecule type" value="Genomic_DNA"/>
</dbReference>
<dbReference type="SMART" id="SM00225">
    <property type="entry name" value="BTB"/>
    <property type="match status" value="1"/>
</dbReference>
<keyword evidence="3" id="KW-1185">Reference proteome</keyword>
<evidence type="ECO:0000313" key="2">
    <source>
        <dbReference type="EMBL" id="GMT29880.1"/>
    </source>
</evidence>
<feature type="non-terminal residue" evidence="2">
    <location>
        <position position="151"/>
    </location>
</feature>
<dbReference type="InterPro" id="IPR011333">
    <property type="entry name" value="SKP1/BTB/POZ_sf"/>
</dbReference>
<organism evidence="2 3">
    <name type="scientific">Pristionchus fissidentatus</name>
    <dbReference type="NCBI Taxonomy" id="1538716"/>
    <lineage>
        <taxon>Eukaryota</taxon>
        <taxon>Metazoa</taxon>
        <taxon>Ecdysozoa</taxon>
        <taxon>Nematoda</taxon>
        <taxon>Chromadorea</taxon>
        <taxon>Rhabditida</taxon>
        <taxon>Rhabditina</taxon>
        <taxon>Diplogasteromorpha</taxon>
        <taxon>Diplogasteroidea</taxon>
        <taxon>Neodiplogasteridae</taxon>
        <taxon>Pristionchus</taxon>
    </lineage>
</organism>
<dbReference type="Pfam" id="PF00651">
    <property type="entry name" value="BTB"/>
    <property type="match status" value="1"/>
</dbReference>
<comment type="caution">
    <text evidence="2">The sequence shown here is derived from an EMBL/GenBank/DDBJ whole genome shotgun (WGS) entry which is preliminary data.</text>
</comment>
<dbReference type="Proteomes" id="UP001432322">
    <property type="component" value="Unassembled WGS sequence"/>
</dbReference>
<dbReference type="PROSITE" id="PS50097">
    <property type="entry name" value="BTB"/>
    <property type="match status" value="1"/>
</dbReference>
<feature type="domain" description="BTB" evidence="1">
    <location>
        <begin position="34"/>
        <end position="92"/>
    </location>
</feature>
<dbReference type="InterPro" id="IPR000210">
    <property type="entry name" value="BTB/POZ_dom"/>
</dbReference>
<name>A0AAV5WHA8_9BILA</name>
<proteinExistence type="predicted"/>
<evidence type="ECO:0000313" key="3">
    <source>
        <dbReference type="Proteomes" id="UP001432322"/>
    </source>
</evidence>
<dbReference type="PANTHER" id="PTHR22744:SF14">
    <property type="entry name" value="BTB DOMAIN-CONTAINING PROTEIN-RELATED"/>
    <property type="match status" value="1"/>
</dbReference>
<dbReference type="CDD" id="cd18186">
    <property type="entry name" value="BTB_POZ_ZBTB_KLHL-like"/>
    <property type="match status" value="1"/>
</dbReference>
<dbReference type="SUPFAM" id="SSF54695">
    <property type="entry name" value="POZ domain"/>
    <property type="match status" value="1"/>
</dbReference>